<keyword evidence="3" id="KW-1185">Reference proteome</keyword>
<organism evidence="2 3">
    <name type="scientific">Araneus ventricosus</name>
    <name type="common">Orbweaver spider</name>
    <name type="synonym">Epeira ventricosa</name>
    <dbReference type="NCBI Taxonomy" id="182803"/>
    <lineage>
        <taxon>Eukaryota</taxon>
        <taxon>Metazoa</taxon>
        <taxon>Ecdysozoa</taxon>
        <taxon>Arthropoda</taxon>
        <taxon>Chelicerata</taxon>
        <taxon>Arachnida</taxon>
        <taxon>Araneae</taxon>
        <taxon>Araneomorphae</taxon>
        <taxon>Entelegynae</taxon>
        <taxon>Araneoidea</taxon>
        <taxon>Araneidae</taxon>
        <taxon>Araneus</taxon>
    </lineage>
</organism>
<dbReference type="EMBL" id="BGPR01001822">
    <property type="protein sequence ID" value="GBM62538.1"/>
    <property type="molecule type" value="Genomic_DNA"/>
</dbReference>
<dbReference type="OrthoDB" id="2015280at2759"/>
<evidence type="ECO:0000313" key="2">
    <source>
        <dbReference type="EMBL" id="GBM62538.1"/>
    </source>
</evidence>
<gene>
    <name evidence="2" type="primary">Notum_2</name>
    <name evidence="2" type="ORF">AVEN_157731_1</name>
</gene>
<name>A0A4Y2HB66_ARAVE</name>
<dbReference type="GO" id="GO:0016787">
    <property type="term" value="F:hydrolase activity"/>
    <property type="evidence" value="ECO:0007669"/>
    <property type="project" value="InterPro"/>
</dbReference>
<dbReference type="Pfam" id="PF03283">
    <property type="entry name" value="PAE"/>
    <property type="match status" value="1"/>
</dbReference>
<evidence type="ECO:0000313" key="3">
    <source>
        <dbReference type="Proteomes" id="UP000499080"/>
    </source>
</evidence>
<comment type="caution">
    <text evidence="2">The sequence shown here is derived from an EMBL/GenBank/DDBJ whole genome shotgun (WGS) entry which is preliminary data.</text>
</comment>
<dbReference type="Proteomes" id="UP000499080">
    <property type="component" value="Unassembled WGS sequence"/>
</dbReference>
<dbReference type="InterPro" id="IPR004963">
    <property type="entry name" value="PAE/NOTUM"/>
</dbReference>
<comment type="similarity">
    <text evidence="1">Belongs to the pectinacetylesterase family. Notum subfamily.</text>
</comment>
<reference evidence="2 3" key="1">
    <citation type="journal article" date="2019" name="Sci. Rep.">
        <title>Orb-weaving spider Araneus ventricosus genome elucidates the spidroin gene catalogue.</title>
        <authorList>
            <person name="Kono N."/>
            <person name="Nakamura H."/>
            <person name="Ohtoshi R."/>
            <person name="Moran D.A.P."/>
            <person name="Shinohara A."/>
            <person name="Yoshida Y."/>
            <person name="Fujiwara M."/>
            <person name="Mori M."/>
            <person name="Tomita M."/>
            <person name="Arakawa K."/>
        </authorList>
    </citation>
    <scope>NUCLEOTIDE SEQUENCE [LARGE SCALE GENOMIC DNA]</scope>
</reference>
<dbReference type="PANTHER" id="PTHR21562">
    <property type="entry name" value="NOTUM-RELATED"/>
    <property type="match status" value="1"/>
</dbReference>
<dbReference type="PANTHER" id="PTHR21562:SF122">
    <property type="entry name" value="PALMITOLEOYL-PROTEIN CARBOXYLESTERASE NOTUM"/>
    <property type="match status" value="1"/>
</dbReference>
<dbReference type="AlphaFoldDB" id="A0A4Y2HB66"/>
<accession>A0A4Y2HB66</accession>
<sequence>MPVTTVLFLEGPALPIFSGLQFKLLIYYIRESRSSKRWIIYLEGGWYCFDEKSCNHRWSRSRNLMSSTLWPETRSVGGILSPDPEENPYWWDANQVFLPYCSSDTWSGASHSTRKG</sequence>
<protein>
    <submittedName>
        <fullName evidence="2">Palmitoleoyl-protein carboxylesterase NOTUM</fullName>
    </submittedName>
</protein>
<evidence type="ECO:0000256" key="1">
    <source>
        <dbReference type="ARBA" id="ARBA00010213"/>
    </source>
</evidence>
<proteinExistence type="inferred from homology"/>